<evidence type="ECO:0000256" key="1">
    <source>
        <dbReference type="SAM" id="MobiDB-lite"/>
    </source>
</evidence>
<sequence>MVRELLYKPSFEKAFLSATALADTAINESFHSLSLMYSSKRFHCSPHYYRLKTKLSVLHYNSLVMQDLLGMRWETGNTKLTRKGKVIIAVKRKRGPGVHEWRREIMMESLRVREEINEQQYARRIGIPDDDVYDEVIKWWEEKEEGTLGEYEEWEEWNEEDADEGEEEEENEEEIDGNEEREREARISDEEGI</sequence>
<gene>
    <name evidence="2" type="ORF">PFISCL1PPCAC_8996</name>
</gene>
<feature type="compositionally biased region" description="Acidic residues" evidence="1">
    <location>
        <begin position="150"/>
        <end position="177"/>
    </location>
</feature>
<feature type="region of interest" description="Disordered" evidence="1">
    <location>
        <begin position="147"/>
        <end position="193"/>
    </location>
</feature>
<organism evidence="2 3">
    <name type="scientific">Pristionchus fissidentatus</name>
    <dbReference type="NCBI Taxonomy" id="1538716"/>
    <lineage>
        <taxon>Eukaryota</taxon>
        <taxon>Metazoa</taxon>
        <taxon>Ecdysozoa</taxon>
        <taxon>Nematoda</taxon>
        <taxon>Chromadorea</taxon>
        <taxon>Rhabditida</taxon>
        <taxon>Rhabditina</taxon>
        <taxon>Diplogasteromorpha</taxon>
        <taxon>Diplogasteroidea</taxon>
        <taxon>Neodiplogasteridae</taxon>
        <taxon>Pristionchus</taxon>
    </lineage>
</organism>
<protein>
    <recommendedName>
        <fullName evidence="4">NAD(P)H-hydrate epimerase</fullName>
    </recommendedName>
</protein>
<accession>A0AAV5VGZ8</accession>
<dbReference type="EMBL" id="BTSY01000003">
    <property type="protein sequence ID" value="GMT17699.1"/>
    <property type="molecule type" value="Genomic_DNA"/>
</dbReference>
<dbReference type="AlphaFoldDB" id="A0AAV5VGZ8"/>
<keyword evidence="3" id="KW-1185">Reference proteome</keyword>
<reference evidence="2" key="1">
    <citation type="submission" date="2023-10" db="EMBL/GenBank/DDBJ databases">
        <title>Genome assembly of Pristionchus species.</title>
        <authorList>
            <person name="Yoshida K."/>
            <person name="Sommer R.J."/>
        </authorList>
    </citation>
    <scope>NUCLEOTIDE SEQUENCE</scope>
    <source>
        <strain evidence="2">RS5133</strain>
    </source>
</reference>
<name>A0AAV5VGZ8_9BILA</name>
<evidence type="ECO:0000313" key="2">
    <source>
        <dbReference type="EMBL" id="GMT17699.1"/>
    </source>
</evidence>
<comment type="caution">
    <text evidence="2">The sequence shown here is derived from an EMBL/GenBank/DDBJ whole genome shotgun (WGS) entry which is preliminary data.</text>
</comment>
<dbReference type="Proteomes" id="UP001432322">
    <property type="component" value="Unassembled WGS sequence"/>
</dbReference>
<evidence type="ECO:0000313" key="3">
    <source>
        <dbReference type="Proteomes" id="UP001432322"/>
    </source>
</evidence>
<proteinExistence type="predicted"/>
<evidence type="ECO:0008006" key="4">
    <source>
        <dbReference type="Google" id="ProtNLM"/>
    </source>
</evidence>
<dbReference type="PANTHER" id="PTHR31751:SF42">
    <property type="entry name" value="PROTEIN CBG10204"/>
    <property type="match status" value="1"/>
</dbReference>
<feature type="compositionally biased region" description="Basic and acidic residues" evidence="1">
    <location>
        <begin position="178"/>
        <end position="193"/>
    </location>
</feature>
<dbReference type="PANTHER" id="PTHR31751">
    <property type="entry name" value="SI:CH211-108C17.2-RELATED-RELATED"/>
    <property type="match status" value="1"/>
</dbReference>